<sequence>MTVWYLHFCLGKMGSTEDDVTLLCQGHPEGGIADTMDEVRQVCSPLELMTAGRSSGRGTSNALPSCSAFPTSPVTAEKLKSRAVTVPSLLLNPSRVGCPPTARPMARWNFREDVRSIAELRVQGAVFQQ</sequence>
<dbReference type="Proteomes" id="UP000002208">
    <property type="component" value="Plasmid 1"/>
</dbReference>
<protein>
    <submittedName>
        <fullName evidence="1">Uncharacterized protein</fullName>
    </submittedName>
</protein>
<accession>C1D273</accession>
<dbReference type="HOGENOM" id="CLU_1945214_0_0_0"/>
<name>C1D273_DEIDV</name>
<evidence type="ECO:0000313" key="2">
    <source>
        <dbReference type="Proteomes" id="UP000002208"/>
    </source>
</evidence>
<evidence type="ECO:0000313" key="1">
    <source>
        <dbReference type="EMBL" id="ACO47512.1"/>
    </source>
</evidence>
<dbReference type="KEGG" id="ddr:Deide_1p00991"/>
<keyword evidence="2" id="KW-1185">Reference proteome</keyword>
<organism evidence="1 2">
    <name type="scientific">Deinococcus deserti (strain DSM 17065 / CIP 109153 / LMG 22923 / VCD115)</name>
    <dbReference type="NCBI Taxonomy" id="546414"/>
    <lineage>
        <taxon>Bacteria</taxon>
        <taxon>Thermotogati</taxon>
        <taxon>Deinococcota</taxon>
        <taxon>Deinococci</taxon>
        <taxon>Deinococcales</taxon>
        <taxon>Deinococcaceae</taxon>
        <taxon>Deinococcus</taxon>
    </lineage>
</organism>
<dbReference type="EMBL" id="CP001115">
    <property type="protein sequence ID" value="ACO47512.1"/>
    <property type="molecule type" value="Genomic_DNA"/>
</dbReference>
<keyword evidence="1" id="KW-0614">Plasmid</keyword>
<reference evidence="1 2" key="1">
    <citation type="journal article" date="2009" name="PLoS Genet.">
        <title>Alliance of proteomics and genomics to unravel the specificities of Sahara bacterium Deinococcus deserti.</title>
        <authorList>
            <person name="de Groot A."/>
            <person name="Dulermo R."/>
            <person name="Ortet P."/>
            <person name="Blanchard L."/>
            <person name="Guerin P."/>
            <person name="Fernandez B."/>
            <person name="Vacherie B."/>
            <person name="Dossat C."/>
            <person name="Jolivet E."/>
            <person name="Siguier P."/>
            <person name="Chandler M."/>
            <person name="Barakat M."/>
            <person name="Dedieu A."/>
            <person name="Barbe V."/>
            <person name="Heulin T."/>
            <person name="Sommer S."/>
            <person name="Achouak W."/>
            <person name="Armengaud J."/>
        </authorList>
    </citation>
    <scope>NUCLEOTIDE SEQUENCE [LARGE SCALE GENOMIC DNA]</scope>
    <source>
        <strain evidence="2">DSM 17065 / CIP 109153 / LMG 22923 / VCD115</strain>
        <plasmid evidence="2">pDeide1</plasmid>
    </source>
</reference>
<gene>
    <name evidence="1" type="ordered locus">Deide_1p00991</name>
</gene>
<dbReference type="AlphaFoldDB" id="C1D273"/>
<geneLocation type="plasmid" evidence="2">
    <name>pDeide1</name>
</geneLocation>
<proteinExistence type="predicted"/>